<evidence type="ECO:0000313" key="1">
    <source>
        <dbReference type="EnsemblMetazoa" id="PPA43254.1"/>
    </source>
</evidence>
<gene>
    <name evidence="1" type="primary">WBGene00281623</name>
</gene>
<accession>A0A8R1UXS5</accession>
<dbReference type="AlphaFoldDB" id="A0A2A6CE20"/>
<proteinExistence type="predicted"/>
<keyword evidence="2" id="KW-1185">Reference proteome</keyword>
<dbReference type="Proteomes" id="UP000005239">
    <property type="component" value="Unassembled WGS sequence"/>
</dbReference>
<reference evidence="1" key="2">
    <citation type="submission" date="2022-06" db="UniProtKB">
        <authorList>
            <consortium name="EnsemblMetazoa"/>
        </authorList>
    </citation>
    <scope>IDENTIFICATION</scope>
    <source>
        <strain evidence="1">PS312</strain>
    </source>
</reference>
<dbReference type="EnsemblMetazoa" id="PPA43254.1">
    <property type="protein sequence ID" value="PPA43254.1"/>
    <property type="gene ID" value="WBGene00281623"/>
</dbReference>
<evidence type="ECO:0000313" key="2">
    <source>
        <dbReference type="Proteomes" id="UP000005239"/>
    </source>
</evidence>
<organism evidence="1 2">
    <name type="scientific">Pristionchus pacificus</name>
    <name type="common">Parasitic nematode worm</name>
    <dbReference type="NCBI Taxonomy" id="54126"/>
    <lineage>
        <taxon>Eukaryota</taxon>
        <taxon>Metazoa</taxon>
        <taxon>Ecdysozoa</taxon>
        <taxon>Nematoda</taxon>
        <taxon>Chromadorea</taxon>
        <taxon>Rhabditida</taxon>
        <taxon>Rhabditina</taxon>
        <taxon>Diplogasteromorpha</taxon>
        <taxon>Diplogasteroidea</taxon>
        <taxon>Neodiplogasteridae</taxon>
        <taxon>Pristionchus</taxon>
    </lineage>
</organism>
<name>A0A2A6CE20_PRIPA</name>
<protein>
    <submittedName>
        <fullName evidence="1">Uncharacterized protein</fullName>
    </submittedName>
</protein>
<accession>A0A2A6CE20</accession>
<reference evidence="2" key="1">
    <citation type="journal article" date="2008" name="Nat. Genet.">
        <title>The Pristionchus pacificus genome provides a unique perspective on nematode lifestyle and parasitism.</title>
        <authorList>
            <person name="Dieterich C."/>
            <person name="Clifton S.W."/>
            <person name="Schuster L.N."/>
            <person name="Chinwalla A."/>
            <person name="Delehaunty K."/>
            <person name="Dinkelacker I."/>
            <person name="Fulton L."/>
            <person name="Fulton R."/>
            <person name="Godfrey J."/>
            <person name="Minx P."/>
            <person name="Mitreva M."/>
            <person name="Roeseler W."/>
            <person name="Tian H."/>
            <person name="Witte H."/>
            <person name="Yang S.P."/>
            <person name="Wilson R.K."/>
            <person name="Sommer R.J."/>
        </authorList>
    </citation>
    <scope>NUCLEOTIDE SEQUENCE [LARGE SCALE GENOMIC DNA]</scope>
    <source>
        <strain evidence="2">PS312</strain>
    </source>
</reference>
<sequence length="194" mass="21428">MSVRVVHLAVCLLSFAIDPLTALDAFPRIPSLVADTHDHLLLRSSLFFASPSHEVVHVRLPQHGCNSERLRAVLQQSVSDNGQRSVWAILSRLHDSQFSVRCTADGTPPILHRRALFCQLTVGRTTCAVTTGTPHSANSSIMILRSASIFRPRPQKSERVAPTRPPVQEVDELSQILATMPPEVSRKKRSDGMI</sequence>